<dbReference type="CDD" id="cd12024">
    <property type="entry name" value="SH3_NoxO1_2"/>
    <property type="match status" value="1"/>
</dbReference>
<feature type="compositionally biased region" description="Low complexity" evidence="3">
    <location>
        <begin position="294"/>
        <end position="328"/>
    </location>
</feature>
<dbReference type="Proteomes" id="UP000694680">
    <property type="component" value="Chromosome 8"/>
</dbReference>
<feature type="domain" description="SH3" evidence="4">
    <location>
        <begin position="234"/>
        <end position="293"/>
    </location>
</feature>
<dbReference type="InterPro" id="IPR036028">
    <property type="entry name" value="SH3-like_dom_sf"/>
</dbReference>
<accession>A0A8C5GQN5</accession>
<organism evidence="6 7">
    <name type="scientific">Gouania willdenowi</name>
    <name type="common">Blunt-snouted clingfish</name>
    <name type="synonym">Lepadogaster willdenowi</name>
    <dbReference type="NCBI Taxonomy" id="441366"/>
    <lineage>
        <taxon>Eukaryota</taxon>
        <taxon>Metazoa</taxon>
        <taxon>Chordata</taxon>
        <taxon>Craniata</taxon>
        <taxon>Vertebrata</taxon>
        <taxon>Euteleostomi</taxon>
        <taxon>Actinopterygii</taxon>
        <taxon>Neopterygii</taxon>
        <taxon>Teleostei</taxon>
        <taxon>Neoteleostei</taxon>
        <taxon>Acanthomorphata</taxon>
        <taxon>Ovalentaria</taxon>
        <taxon>Blenniimorphae</taxon>
        <taxon>Blenniiformes</taxon>
        <taxon>Gobiesocoidei</taxon>
        <taxon>Gobiesocidae</taxon>
        <taxon>Gobiesocinae</taxon>
        <taxon>Gouania</taxon>
    </lineage>
</organism>
<dbReference type="PANTHER" id="PTHR15706">
    <property type="entry name" value="SH3 MULTIPLE DOMAIN"/>
    <property type="match status" value="1"/>
</dbReference>
<dbReference type="Gene3D" id="3.30.1520.10">
    <property type="entry name" value="Phox-like domain"/>
    <property type="match status" value="1"/>
</dbReference>
<feature type="compositionally biased region" description="Low complexity" evidence="3">
    <location>
        <begin position="425"/>
        <end position="450"/>
    </location>
</feature>
<evidence type="ECO:0000313" key="6">
    <source>
        <dbReference type="Ensembl" id="ENSGWIP00000033987.1"/>
    </source>
</evidence>
<evidence type="ECO:0008006" key="8">
    <source>
        <dbReference type="Google" id="ProtNLM"/>
    </source>
</evidence>
<feature type="region of interest" description="Disordered" evidence="3">
    <location>
        <begin position="508"/>
        <end position="527"/>
    </location>
</feature>
<dbReference type="InterPro" id="IPR036871">
    <property type="entry name" value="PX_dom_sf"/>
</dbReference>
<dbReference type="InterPro" id="IPR035758">
    <property type="entry name" value="NoxO1_SH3_2"/>
</dbReference>
<dbReference type="Pfam" id="PF00787">
    <property type="entry name" value="PX"/>
    <property type="match status" value="1"/>
</dbReference>
<dbReference type="PANTHER" id="PTHR15706:SF10">
    <property type="entry name" value="NADPH OXIDASE ORGANIZER 1"/>
    <property type="match status" value="1"/>
</dbReference>
<keyword evidence="1 2" id="KW-0728">SH3 domain</keyword>
<feature type="compositionally biased region" description="Pro residues" evidence="3">
    <location>
        <begin position="358"/>
        <end position="383"/>
    </location>
</feature>
<feature type="compositionally biased region" description="Polar residues" evidence="3">
    <location>
        <begin position="516"/>
        <end position="527"/>
    </location>
</feature>
<dbReference type="Pfam" id="PF00018">
    <property type="entry name" value="SH3_1"/>
    <property type="match status" value="1"/>
</dbReference>
<gene>
    <name evidence="6" type="primary">noxo1</name>
</gene>
<dbReference type="GO" id="GO:0042554">
    <property type="term" value="P:superoxide anion generation"/>
    <property type="evidence" value="ECO:0007669"/>
    <property type="project" value="TreeGrafter"/>
</dbReference>
<dbReference type="SUPFAM" id="SSF64268">
    <property type="entry name" value="PX domain"/>
    <property type="match status" value="1"/>
</dbReference>
<feature type="compositionally biased region" description="Basic residues" evidence="3">
    <location>
        <begin position="73"/>
        <end position="85"/>
    </location>
</feature>
<proteinExistence type="predicted"/>
<dbReference type="SUPFAM" id="SSF50044">
    <property type="entry name" value="SH3-domain"/>
    <property type="match status" value="2"/>
</dbReference>
<keyword evidence="7" id="KW-1185">Reference proteome</keyword>
<dbReference type="FunFam" id="3.30.1520.10:FF:000040">
    <property type="entry name" value="NADPH oxidase organizer 1"/>
    <property type="match status" value="1"/>
</dbReference>
<dbReference type="InterPro" id="IPR001683">
    <property type="entry name" value="PX_dom"/>
</dbReference>
<feature type="compositionally biased region" description="Low complexity" evidence="3">
    <location>
        <begin position="384"/>
        <end position="393"/>
    </location>
</feature>
<dbReference type="FunFam" id="2.30.30.40:FF:000233">
    <property type="entry name" value="NADPH oxidase organizer 1"/>
    <property type="match status" value="1"/>
</dbReference>
<dbReference type="Gene3D" id="2.30.30.40">
    <property type="entry name" value="SH3 Domains"/>
    <property type="match status" value="2"/>
</dbReference>
<feature type="region of interest" description="Disordered" evidence="3">
    <location>
        <begin position="425"/>
        <end position="496"/>
    </location>
</feature>
<feature type="domain" description="SH3" evidence="4">
    <location>
        <begin position="161"/>
        <end position="223"/>
    </location>
</feature>
<protein>
    <recommendedName>
        <fullName evidence="8">NADPH oxidase organizer 1a</fullName>
    </recommendedName>
</protein>
<feature type="domain" description="PX" evidence="5">
    <location>
        <begin position="1"/>
        <end position="127"/>
    </location>
</feature>
<dbReference type="GO" id="GO:0005737">
    <property type="term" value="C:cytoplasm"/>
    <property type="evidence" value="ECO:0007669"/>
    <property type="project" value="TreeGrafter"/>
</dbReference>
<dbReference type="Ensembl" id="ENSGWIT00000037049.1">
    <property type="protein sequence ID" value="ENSGWIP00000033987.1"/>
    <property type="gene ID" value="ENSGWIG00000017554.1"/>
</dbReference>
<reference evidence="6" key="3">
    <citation type="submission" date="2025-09" db="UniProtKB">
        <authorList>
            <consortium name="Ensembl"/>
        </authorList>
    </citation>
    <scope>IDENTIFICATION</scope>
</reference>
<dbReference type="InterPro" id="IPR051228">
    <property type="entry name" value="NADPH_Oxidase/PX-Domain"/>
</dbReference>
<dbReference type="AlphaFoldDB" id="A0A8C5GQN5"/>
<evidence type="ECO:0000256" key="1">
    <source>
        <dbReference type="ARBA" id="ARBA00022443"/>
    </source>
</evidence>
<sequence length="527" mass="58731">MEAPRFPINVRLVGVMQKEKTKLFMTSVLWSDQSEVVVFRSFREFKSMHKKMKKSFPSASKVTKSNRDIPRFRDKKLKQNSHRKGPNKSLVCLQFLQKYCEQLLTCDAKVTQSADLLQFFTPTDQDLQPEFTKNSIMIMSSEDEARTDGVQGSGGNVTTPFVTETYKCLAAYETKDTKNKPFKVDADEKLDVLIKDKAGWWLVEKENKQMAWFPAPYLVSLDEEEDDEPEEELDRGMLYTVIKSYKANKVDEITVEIGAVVEVLQRSENGWWLVRYRGKVGYIPTIHLQPYNNPHLNLNPHQQDSRPSSRPSSPLMLSPSSLHSPFSHGNLLHPSPSPFQFQPDSIQRSRSLEVLPQQSPPPAPAPPMRPDPAPAPPVRPAPAAPADGDATSTAPPPPIITVQMDEEQEEGRVTMMTRADSVGSFISDSTDFSFSDDFSSSSSSTTSSSICLSSRPPAPSSNLLSPTEGRLVPSVSDPNLYKVPKSPTVPPRPRTQDILSRCTTITRKNAAKGGLSPTQTPTQIISH</sequence>
<evidence type="ECO:0000259" key="5">
    <source>
        <dbReference type="PROSITE" id="PS50195"/>
    </source>
</evidence>
<dbReference type="SMART" id="SM00326">
    <property type="entry name" value="SH3"/>
    <property type="match status" value="2"/>
</dbReference>
<dbReference type="GO" id="GO:0016176">
    <property type="term" value="F:superoxide-generating NADPH oxidase activator activity"/>
    <property type="evidence" value="ECO:0007669"/>
    <property type="project" value="TreeGrafter"/>
</dbReference>
<dbReference type="InterPro" id="IPR001452">
    <property type="entry name" value="SH3_domain"/>
</dbReference>
<feature type="region of interest" description="Disordered" evidence="3">
    <location>
        <begin position="294"/>
        <end position="399"/>
    </location>
</feature>
<reference evidence="6" key="1">
    <citation type="submission" date="2020-06" db="EMBL/GenBank/DDBJ databases">
        <authorList>
            <consortium name="Wellcome Sanger Institute Data Sharing"/>
        </authorList>
    </citation>
    <scope>NUCLEOTIDE SEQUENCE [LARGE SCALE GENOMIC DNA]</scope>
</reference>
<evidence type="ECO:0000256" key="2">
    <source>
        <dbReference type="PROSITE-ProRule" id="PRU00192"/>
    </source>
</evidence>
<reference evidence="6" key="2">
    <citation type="submission" date="2025-08" db="UniProtKB">
        <authorList>
            <consortium name="Ensembl"/>
        </authorList>
    </citation>
    <scope>IDENTIFICATION</scope>
</reference>
<name>A0A8C5GQN5_GOUWI</name>
<evidence type="ECO:0000313" key="7">
    <source>
        <dbReference type="Proteomes" id="UP000694680"/>
    </source>
</evidence>
<dbReference type="GO" id="GO:0035091">
    <property type="term" value="F:phosphatidylinositol binding"/>
    <property type="evidence" value="ECO:0007669"/>
    <property type="project" value="InterPro"/>
</dbReference>
<dbReference type="PROSITE" id="PS50195">
    <property type="entry name" value="PX"/>
    <property type="match status" value="1"/>
</dbReference>
<dbReference type="PROSITE" id="PS50002">
    <property type="entry name" value="SH3"/>
    <property type="match status" value="2"/>
</dbReference>
<evidence type="ECO:0000259" key="4">
    <source>
        <dbReference type="PROSITE" id="PS50002"/>
    </source>
</evidence>
<evidence type="ECO:0000256" key="3">
    <source>
        <dbReference type="SAM" id="MobiDB-lite"/>
    </source>
</evidence>
<feature type="region of interest" description="Disordered" evidence="3">
    <location>
        <begin position="56"/>
        <end position="85"/>
    </location>
</feature>